<protein>
    <submittedName>
        <fullName evidence="1">Uncharacterized protein</fullName>
    </submittedName>
</protein>
<dbReference type="EMBL" id="JALBCA010000116">
    <property type="protein sequence ID" value="KAI2382590.1"/>
    <property type="molecule type" value="Genomic_DNA"/>
</dbReference>
<reference evidence="1" key="1">
    <citation type="journal article" date="2022" name="bioRxiv">
        <title>Population genetic analysis of Ophidiomyces ophidiicola, the causative agent of snake fungal disease, indicates recent introductions to the USA.</title>
        <authorList>
            <person name="Ladner J.T."/>
            <person name="Palmer J.M."/>
            <person name="Ettinger C.L."/>
            <person name="Stajich J.E."/>
            <person name="Farrell T.M."/>
            <person name="Glorioso B.M."/>
            <person name="Lawson B."/>
            <person name="Price S.J."/>
            <person name="Stengle A.G."/>
            <person name="Grear D.A."/>
            <person name="Lorch J.M."/>
        </authorList>
    </citation>
    <scope>NUCLEOTIDE SEQUENCE</scope>
    <source>
        <strain evidence="1">NWHC 24266-5</strain>
    </source>
</reference>
<organism evidence="1">
    <name type="scientific">Ophidiomyces ophidiicola</name>
    <dbReference type="NCBI Taxonomy" id="1387563"/>
    <lineage>
        <taxon>Eukaryota</taxon>
        <taxon>Fungi</taxon>
        <taxon>Dikarya</taxon>
        <taxon>Ascomycota</taxon>
        <taxon>Pezizomycotina</taxon>
        <taxon>Eurotiomycetes</taxon>
        <taxon>Eurotiomycetidae</taxon>
        <taxon>Onygenales</taxon>
        <taxon>Onygenaceae</taxon>
        <taxon>Ophidiomyces</taxon>
    </lineage>
</organism>
<evidence type="ECO:0000313" key="1">
    <source>
        <dbReference type="EMBL" id="KAI2382590.1"/>
    </source>
</evidence>
<accession>A0ACB8UPI4</accession>
<proteinExistence type="predicted"/>
<name>A0ACB8UPI4_9EURO</name>
<comment type="caution">
    <text evidence="1">The sequence shown here is derived from an EMBL/GenBank/DDBJ whole genome shotgun (WGS) entry which is preliminary data.</text>
</comment>
<gene>
    <name evidence="1" type="ORF">LOY88_005866</name>
</gene>
<sequence length="166" mass="17633">MAQTFILALLATTTAAAPSALNSRIVGGTAAKLGEFPETLLLSWRNSQRQCGAVLISDKVAVTAGYCLTERDGTALPAEFLRRGQLRVGSLEAGSGGTVYGFTSVTVHSGYNVSTITNDIGLIHLSTSVQQSRNVRKARLPAKGSDPRSGSTASILGWFVFLFFWH</sequence>